<proteinExistence type="predicted"/>
<name>A0AAW4J1D4_ACIHA</name>
<evidence type="ECO:0000313" key="2">
    <source>
        <dbReference type="Proteomes" id="UP000670925"/>
    </source>
</evidence>
<dbReference type="RefSeq" id="WP_208463322.1">
    <property type="nucleotide sequence ID" value="NZ_JAGFOT010000001.1"/>
</dbReference>
<gene>
    <name evidence="1" type="ORF">J5N55_01345</name>
</gene>
<dbReference type="AlphaFoldDB" id="A0AAW4J1D4"/>
<reference evidence="1" key="1">
    <citation type="submission" date="2021-03" db="EMBL/GenBank/DDBJ databases">
        <title>Acinetobacter spp. whole-genome sequenced from Terengganu.</title>
        <authorList>
            <person name="Mohd Rani F."/>
        </authorList>
    </citation>
    <scope>NUCLEOTIDE SEQUENCE</scope>
    <source>
        <strain evidence="1">AC1502</strain>
    </source>
</reference>
<organism evidence="1 2">
    <name type="scientific">Acinetobacter haemolyticus</name>
    <dbReference type="NCBI Taxonomy" id="29430"/>
    <lineage>
        <taxon>Bacteria</taxon>
        <taxon>Pseudomonadati</taxon>
        <taxon>Pseudomonadota</taxon>
        <taxon>Gammaproteobacteria</taxon>
        <taxon>Moraxellales</taxon>
        <taxon>Moraxellaceae</taxon>
        <taxon>Acinetobacter</taxon>
    </lineage>
</organism>
<accession>A0AAW4J1D4</accession>
<evidence type="ECO:0000313" key="1">
    <source>
        <dbReference type="EMBL" id="MBO3656735.1"/>
    </source>
</evidence>
<dbReference type="EMBL" id="JAGFOT010000001">
    <property type="protein sequence ID" value="MBO3656735.1"/>
    <property type="molecule type" value="Genomic_DNA"/>
</dbReference>
<dbReference type="Proteomes" id="UP000670925">
    <property type="component" value="Unassembled WGS sequence"/>
</dbReference>
<comment type="caution">
    <text evidence="1">The sequence shown here is derived from an EMBL/GenBank/DDBJ whole genome shotgun (WGS) entry which is preliminary data.</text>
</comment>
<sequence>MIDYSPHTKYTAQKIQDKVTRGAYFYSSFSIDDGIGSTTNIKKLIEKLTLRYNLNLTSRQRNYRLKTGKPIADLIVQDVIYENRWQFILLITTPNSHRHSKQPIHSTEHQKQIGKDKIFEMQELSFSREHILAETDLIHRYFNDDEVLKFVMSKPYLELDFAGCSAELVRMTHKKYKSHFDKFYRTPSKPFSWTWRWKKEVITKKKTDLVNIINRYVSKTNKARPIEDLVKWQSYFQTYAVFRGMRQQVGRLYTLGKLFLYSRGKQRWDEHNLPTLKLYFLPRLELYAESYDEYCLRREIYINYDVELPRKLSQNFDWTGIDNFLTNNVSHDVKF</sequence>
<protein>
    <submittedName>
        <fullName evidence="1">Uncharacterized protein</fullName>
    </submittedName>
</protein>